<keyword evidence="6" id="KW-0547">Nucleotide-binding</keyword>
<evidence type="ECO:0000256" key="11">
    <source>
        <dbReference type="ARBA" id="ARBA00023136"/>
    </source>
</evidence>
<feature type="transmembrane region" description="Helical" evidence="12">
    <location>
        <begin position="21"/>
        <end position="46"/>
    </location>
</feature>
<dbReference type="InterPro" id="IPR035965">
    <property type="entry name" value="PAS-like_dom_sf"/>
</dbReference>
<gene>
    <name evidence="14" type="ORF">LSG31_21820</name>
</gene>
<proteinExistence type="predicted"/>
<keyword evidence="3" id="KW-0597">Phosphoprotein</keyword>
<feature type="domain" description="PAS" evidence="13">
    <location>
        <begin position="186"/>
        <end position="245"/>
    </location>
</feature>
<evidence type="ECO:0000256" key="3">
    <source>
        <dbReference type="ARBA" id="ARBA00022553"/>
    </source>
</evidence>
<dbReference type="NCBIfam" id="TIGR00229">
    <property type="entry name" value="sensory_box"/>
    <property type="match status" value="1"/>
</dbReference>
<dbReference type="InterPro" id="IPR033463">
    <property type="entry name" value="sCache_3"/>
</dbReference>
<keyword evidence="10" id="KW-0902">Two-component regulatory system</keyword>
<dbReference type="RefSeq" id="WP_347437155.1">
    <property type="nucleotide sequence ID" value="NZ_CP089291.1"/>
</dbReference>
<feature type="transmembrane region" description="Helical" evidence="12">
    <location>
        <begin position="142"/>
        <end position="167"/>
    </location>
</feature>
<dbReference type="InterPro" id="IPR000014">
    <property type="entry name" value="PAS"/>
</dbReference>
<evidence type="ECO:0000256" key="7">
    <source>
        <dbReference type="ARBA" id="ARBA00022777"/>
    </source>
</evidence>
<reference evidence="14" key="1">
    <citation type="submission" date="2021-12" db="EMBL/GenBank/DDBJ databases">
        <title>Alicyclobacillaceae gen. nov., sp. nov., isolated from chalcocite enrichment system.</title>
        <authorList>
            <person name="Jiang Z."/>
        </authorList>
    </citation>
    <scope>NUCLEOTIDE SEQUENCE</scope>
    <source>
        <strain evidence="14">MYW30-H2</strain>
    </source>
</reference>
<sequence>MSVEDRKQPHRTKKRMTLRSKINWLVFLNIILVLTLVISVISYFFIASEFEEAGEQALAVARTVANMKQIRYSHPDPKLIGKIMEKDPGDNGKVLAGHSSITQAMGSLGLSVRGKAPIFDSLHHQIGLVSVGYLVSDIWDKIFAFLVRIAGLGVIALAMGLWGATLLSGHIKRQIFNMEPLEIAFLAQKQASILESIREGIIAVDSEGKISTYNQEAKRLLGLDSADVIGKSIASIIPNSRLPEV</sequence>
<evidence type="ECO:0000256" key="6">
    <source>
        <dbReference type="ARBA" id="ARBA00022741"/>
    </source>
</evidence>
<dbReference type="Proteomes" id="UP000830167">
    <property type="component" value="Chromosome"/>
</dbReference>
<dbReference type="InterPro" id="IPR029151">
    <property type="entry name" value="Sensor-like_sf"/>
</dbReference>
<keyword evidence="5 12" id="KW-0812">Transmembrane</keyword>
<evidence type="ECO:0000313" key="14">
    <source>
        <dbReference type="EMBL" id="UOF90460.1"/>
    </source>
</evidence>
<evidence type="ECO:0000256" key="12">
    <source>
        <dbReference type="SAM" id="Phobius"/>
    </source>
</evidence>
<dbReference type="SMART" id="SM00091">
    <property type="entry name" value="PAS"/>
    <property type="match status" value="1"/>
</dbReference>
<dbReference type="Pfam" id="PF00989">
    <property type="entry name" value="PAS"/>
    <property type="match status" value="1"/>
</dbReference>
<protein>
    <submittedName>
        <fullName evidence="14">PAS domain-containing protein</fullName>
    </submittedName>
</protein>
<keyword evidence="11 12" id="KW-0472">Membrane</keyword>
<name>A0ABY4CIX1_9BACL</name>
<evidence type="ECO:0000313" key="15">
    <source>
        <dbReference type="Proteomes" id="UP000830167"/>
    </source>
</evidence>
<dbReference type="InterPro" id="IPR013767">
    <property type="entry name" value="PAS_fold"/>
</dbReference>
<organism evidence="14 15">
    <name type="scientific">Fodinisporobacter ferrooxydans</name>
    <dbReference type="NCBI Taxonomy" id="2901836"/>
    <lineage>
        <taxon>Bacteria</taxon>
        <taxon>Bacillati</taxon>
        <taxon>Bacillota</taxon>
        <taxon>Bacilli</taxon>
        <taxon>Bacillales</taxon>
        <taxon>Alicyclobacillaceae</taxon>
        <taxon>Fodinisporobacter</taxon>
    </lineage>
</organism>
<dbReference type="SUPFAM" id="SSF103190">
    <property type="entry name" value="Sensory domain-like"/>
    <property type="match status" value="1"/>
</dbReference>
<accession>A0ABY4CIX1</accession>
<evidence type="ECO:0000256" key="5">
    <source>
        <dbReference type="ARBA" id="ARBA00022692"/>
    </source>
</evidence>
<dbReference type="PROSITE" id="PS50112">
    <property type="entry name" value="PAS"/>
    <property type="match status" value="1"/>
</dbReference>
<evidence type="ECO:0000256" key="2">
    <source>
        <dbReference type="ARBA" id="ARBA00022475"/>
    </source>
</evidence>
<keyword evidence="9 12" id="KW-1133">Transmembrane helix</keyword>
<dbReference type="Gene3D" id="3.30.450.20">
    <property type="entry name" value="PAS domain"/>
    <property type="match status" value="2"/>
</dbReference>
<evidence type="ECO:0000259" key="13">
    <source>
        <dbReference type="PROSITE" id="PS50112"/>
    </source>
</evidence>
<evidence type="ECO:0000256" key="8">
    <source>
        <dbReference type="ARBA" id="ARBA00022840"/>
    </source>
</evidence>
<keyword evidence="2" id="KW-1003">Cell membrane</keyword>
<keyword evidence="7" id="KW-0418">Kinase</keyword>
<evidence type="ECO:0000256" key="4">
    <source>
        <dbReference type="ARBA" id="ARBA00022679"/>
    </source>
</evidence>
<keyword evidence="15" id="KW-1185">Reference proteome</keyword>
<evidence type="ECO:0000256" key="1">
    <source>
        <dbReference type="ARBA" id="ARBA00004651"/>
    </source>
</evidence>
<dbReference type="SUPFAM" id="SSF55785">
    <property type="entry name" value="PYP-like sensor domain (PAS domain)"/>
    <property type="match status" value="1"/>
</dbReference>
<keyword evidence="8" id="KW-0067">ATP-binding</keyword>
<keyword evidence="4" id="KW-0808">Transferase</keyword>
<dbReference type="Pfam" id="PF17203">
    <property type="entry name" value="sCache_3_2"/>
    <property type="match status" value="1"/>
</dbReference>
<dbReference type="CDD" id="cd00130">
    <property type="entry name" value="PAS"/>
    <property type="match status" value="1"/>
</dbReference>
<evidence type="ECO:0000256" key="10">
    <source>
        <dbReference type="ARBA" id="ARBA00023012"/>
    </source>
</evidence>
<dbReference type="EMBL" id="CP089291">
    <property type="protein sequence ID" value="UOF90460.1"/>
    <property type="molecule type" value="Genomic_DNA"/>
</dbReference>
<evidence type="ECO:0000256" key="9">
    <source>
        <dbReference type="ARBA" id="ARBA00022989"/>
    </source>
</evidence>
<comment type="subcellular location">
    <subcellularLocation>
        <location evidence="1">Cell membrane</location>
        <topology evidence="1">Multi-pass membrane protein</topology>
    </subcellularLocation>
</comment>